<dbReference type="PANTHER" id="PTHR22946">
    <property type="entry name" value="DIENELACTONE HYDROLASE DOMAIN-CONTAINING PROTEIN-RELATED"/>
    <property type="match status" value="1"/>
</dbReference>
<dbReference type="GO" id="GO:0016787">
    <property type="term" value="F:hydrolase activity"/>
    <property type="evidence" value="ECO:0007669"/>
    <property type="project" value="UniProtKB-KW"/>
</dbReference>
<evidence type="ECO:0000256" key="1">
    <source>
        <dbReference type="ARBA" id="ARBA00022801"/>
    </source>
</evidence>
<evidence type="ECO:0000259" key="2">
    <source>
        <dbReference type="Pfam" id="PF02129"/>
    </source>
</evidence>
<dbReference type="SUPFAM" id="SSF53474">
    <property type="entry name" value="alpha/beta-Hydrolases"/>
    <property type="match status" value="1"/>
</dbReference>
<organism evidence="3 4">
    <name type="scientific">Aquipseudomonas alcaligenes</name>
    <name type="common">Pseudomonas alcaligenes</name>
    <dbReference type="NCBI Taxonomy" id="43263"/>
    <lineage>
        <taxon>Bacteria</taxon>
        <taxon>Pseudomonadati</taxon>
        <taxon>Pseudomonadota</taxon>
        <taxon>Gammaproteobacteria</taxon>
        <taxon>Pseudomonadales</taxon>
        <taxon>Pseudomonadaceae</taxon>
        <taxon>Aquipseudomonas</taxon>
    </lineage>
</organism>
<protein>
    <submittedName>
        <fullName evidence="3">Alpha/beta hydrolase</fullName>
    </submittedName>
</protein>
<dbReference type="Gene3D" id="3.40.50.1820">
    <property type="entry name" value="alpha/beta hydrolase"/>
    <property type="match status" value="1"/>
</dbReference>
<name>A0ABR7S021_AQUAC</name>
<evidence type="ECO:0000313" key="4">
    <source>
        <dbReference type="Proteomes" id="UP000744555"/>
    </source>
</evidence>
<feature type="domain" description="Xaa-Pro dipeptidyl-peptidase-like" evidence="2">
    <location>
        <begin position="21"/>
        <end position="151"/>
    </location>
</feature>
<gene>
    <name evidence="3" type="ORF">A9179_11685</name>
</gene>
<dbReference type="InterPro" id="IPR000383">
    <property type="entry name" value="Xaa-Pro-like_dom"/>
</dbReference>
<dbReference type="PANTHER" id="PTHR22946:SF9">
    <property type="entry name" value="POLYKETIDE TRANSFERASE AF380"/>
    <property type="match status" value="1"/>
</dbReference>
<dbReference type="InterPro" id="IPR029058">
    <property type="entry name" value="AB_hydrolase_fold"/>
</dbReference>
<sequence>MSIHNSRIMTMQRLDVQFLSDGSLCKAWLYLPKSKKPAPVIVMAHGLGSTRVMRLGAYAERFSDLGYACLVFDYRHFGDSEGEPRQLLDVNKQLQDWRAAIAFARTRTDVDTGKIVLWGTSFSGGHVIATAADDQRIAAVISQCPFTDGMASSMAVPPLTSIKVTTRALTDKVGSWFGAAPVTIALAGKPGSTSMMSAPDCESGYLQLVPEAEAKRFPNYVAARIALQILCYFPGRKTPQLNCPTLFCICETDTVAPAKATLRHARRAPRGQIKIYKEGHFDIYLGDSFERTIGDQIDFLQRTVPLN</sequence>
<accession>A0ABR7S021</accession>
<comment type="caution">
    <text evidence="3">The sequence shown here is derived from an EMBL/GenBank/DDBJ whole genome shotgun (WGS) entry which is preliminary data.</text>
</comment>
<proteinExistence type="predicted"/>
<reference evidence="3 4" key="1">
    <citation type="submission" date="2016-06" db="EMBL/GenBank/DDBJ databases">
        <authorList>
            <person name="Ramos C."/>
            <person name="Pintado A."/>
            <person name="Crespo-Gomez J.I."/>
        </authorList>
    </citation>
    <scope>NUCLEOTIDE SEQUENCE [LARGE SCALE GENOMIC DNA]</scope>
    <source>
        <strain evidence="3 4">AVO110</strain>
    </source>
</reference>
<dbReference type="InterPro" id="IPR050261">
    <property type="entry name" value="FrsA_esterase"/>
</dbReference>
<keyword evidence="1 3" id="KW-0378">Hydrolase</keyword>
<dbReference type="EMBL" id="LZEU01000001">
    <property type="protein sequence ID" value="MBC9250940.1"/>
    <property type="molecule type" value="Genomic_DNA"/>
</dbReference>
<dbReference type="Pfam" id="PF02129">
    <property type="entry name" value="Peptidase_S15"/>
    <property type="match status" value="1"/>
</dbReference>
<evidence type="ECO:0000313" key="3">
    <source>
        <dbReference type="EMBL" id="MBC9250940.1"/>
    </source>
</evidence>
<dbReference type="Proteomes" id="UP000744555">
    <property type="component" value="Unassembled WGS sequence"/>
</dbReference>
<keyword evidence="4" id="KW-1185">Reference proteome</keyword>